<sequence>MPADPSDIINLVVANVQKSYGVDNNKGAGPPTENQPTHGDDHVEDLLTGNEDLNNNQTHSSPITTNVQDGITPPVAEVSLGAAQPAANQSSNEDAHVEDVVICDEDLHDDQPHLIPNTTNEQEEDGSIPMEEDHFPSFSLGLSQDDQRSEEQTIQPTDANLDNPTDVIEEPLINIPDP</sequence>
<evidence type="ECO:0000313" key="3">
    <source>
        <dbReference type="Proteomes" id="UP000886595"/>
    </source>
</evidence>
<feature type="region of interest" description="Disordered" evidence="1">
    <location>
        <begin position="21"/>
        <end position="71"/>
    </location>
</feature>
<name>A0A8X7W328_BRACI</name>
<proteinExistence type="predicted"/>
<feature type="region of interest" description="Disordered" evidence="1">
    <location>
        <begin position="108"/>
        <end position="178"/>
    </location>
</feature>
<accession>A0A8X7W328</accession>
<dbReference type="EMBL" id="JAAMPC010000003">
    <property type="protein sequence ID" value="KAG2322791.1"/>
    <property type="molecule type" value="Genomic_DNA"/>
</dbReference>
<comment type="caution">
    <text evidence="2">The sequence shown here is derived from an EMBL/GenBank/DDBJ whole genome shotgun (WGS) entry which is preliminary data.</text>
</comment>
<evidence type="ECO:0000256" key="1">
    <source>
        <dbReference type="SAM" id="MobiDB-lite"/>
    </source>
</evidence>
<feature type="compositionally biased region" description="Polar residues" evidence="1">
    <location>
        <begin position="152"/>
        <end position="163"/>
    </location>
</feature>
<feature type="compositionally biased region" description="Polar residues" evidence="1">
    <location>
        <begin position="51"/>
        <end position="69"/>
    </location>
</feature>
<dbReference type="Proteomes" id="UP000886595">
    <property type="component" value="Unassembled WGS sequence"/>
</dbReference>
<gene>
    <name evidence="2" type="ORF">Bca52824_016004</name>
</gene>
<organism evidence="2 3">
    <name type="scientific">Brassica carinata</name>
    <name type="common">Ethiopian mustard</name>
    <name type="synonym">Abyssinian cabbage</name>
    <dbReference type="NCBI Taxonomy" id="52824"/>
    <lineage>
        <taxon>Eukaryota</taxon>
        <taxon>Viridiplantae</taxon>
        <taxon>Streptophyta</taxon>
        <taxon>Embryophyta</taxon>
        <taxon>Tracheophyta</taxon>
        <taxon>Spermatophyta</taxon>
        <taxon>Magnoliopsida</taxon>
        <taxon>eudicotyledons</taxon>
        <taxon>Gunneridae</taxon>
        <taxon>Pentapetalae</taxon>
        <taxon>rosids</taxon>
        <taxon>malvids</taxon>
        <taxon>Brassicales</taxon>
        <taxon>Brassicaceae</taxon>
        <taxon>Brassiceae</taxon>
        <taxon>Brassica</taxon>
    </lineage>
</organism>
<protein>
    <submittedName>
        <fullName evidence="2">Uncharacterized protein</fullName>
    </submittedName>
</protein>
<keyword evidence="3" id="KW-1185">Reference proteome</keyword>
<evidence type="ECO:0000313" key="2">
    <source>
        <dbReference type="EMBL" id="KAG2322791.1"/>
    </source>
</evidence>
<dbReference type="AlphaFoldDB" id="A0A8X7W328"/>
<reference evidence="2 3" key="1">
    <citation type="submission" date="2020-02" db="EMBL/GenBank/DDBJ databases">
        <authorList>
            <person name="Ma Q."/>
            <person name="Huang Y."/>
            <person name="Song X."/>
            <person name="Pei D."/>
        </authorList>
    </citation>
    <scope>NUCLEOTIDE SEQUENCE [LARGE SCALE GENOMIC DNA]</scope>
    <source>
        <strain evidence="2">Sxm20200214</strain>
        <tissue evidence="2">Leaf</tissue>
    </source>
</reference>